<evidence type="ECO:0000313" key="9">
    <source>
        <dbReference type="EMBL" id="EGT48789.1"/>
    </source>
</evidence>
<dbReference type="GO" id="GO:0003725">
    <property type="term" value="F:double-stranded RNA binding"/>
    <property type="evidence" value="ECO:0007669"/>
    <property type="project" value="TreeGrafter"/>
</dbReference>
<feature type="transmembrane region" description="Helical" evidence="8">
    <location>
        <begin position="179"/>
        <end position="199"/>
    </location>
</feature>
<dbReference type="Proteomes" id="UP000008068">
    <property type="component" value="Unassembled WGS sequence"/>
</dbReference>
<dbReference type="GO" id="GO:0051033">
    <property type="term" value="F:RNA transmembrane transporter activity"/>
    <property type="evidence" value="ECO:0007669"/>
    <property type="project" value="TreeGrafter"/>
</dbReference>
<accession>G0P9Y4</accession>
<dbReference type="eggNOG" id="ENOG502RT7M">
    <property type="taxonomic scope" value="Eukaryota"/>
</dbReference>
<organism evidence="10">
    <name type="scientific">Caenorhabditis brenneri</name>
    <name type="common">Nematode worm</name>
    <dbReference type="NCBI Taxonomy" id="135651"/>
    <lineage>
        <taxon>Eukaryota</taxon>
        <taxon>Metazoa</taxon>
        <taxon>Ecdysozoa</taxon>
        <taxon>Nematoda</taxon>
        <taxon>Chromadorea</taxon>
        <taxon>Rhabditida</taxon>
        <taxon>Rhabditina</taxon>
        <taxon>Rhabditomorpha</taxon>
        <taxon>Rhabditoidea</taxon>
        <taxon>Rhabditidae</taxon>
        <taxon>Peloderinae</taxon>
        <taxon>Caenorhabditis</taxon>
    </lineage>
</organism>
<dbReference type="GO" id="GO:0005886">
    <property type="term" value="C:plasma membrane"/>
    <property type="evidence" value="ECO:0007669"/>
    <property type="project" value="TreeGrafter"/>
</dbReference>
<evidence type="ECO:0000256" key="1">
    <source>
        <dbReference type="ARBA" id="ARBA00004141"/>
    </source>
</evidence>
<dbReference type="PANTHER" id="PTHR12185">
    <property type="entry name" value="SID1 TRANSMEMBRANE FAMILY MEMEBER"/>
    <property type="match status" value="1"/>
</dbReference>
<evidence type="ECO:0000313" key="10">
    <source>
        <dbReference type="Proteomes" id="UP000008068"/>
    </source>
</evidence>
<dbReference type="EMBL" id="GL380161">
    <property type="protein sequence ID" value="EGT48789.1"/>
    <property type="molecule type" value="Genomic_DNA"/>
</dbReference>
<evidence type="ECO:0000256" key="5">
    <source>
        <dbReference type="ARBA" id="ARBA00022989"/>
    </source>
</evidence>
<dbReference type="HOGENOM" id="CLU_931349_0_0_1"/>
<name>G0P9Y4_CAEBE</name>
<evidence type="ECO:0000256" key="8">
    <source>
        <dbReference type="SAM" id="Phobius"/>
    </source>
</evidence>
<dbReference type="PANTHER" id="PTHR12185:SF18">
    <property type="entry name" value="SID1 TRANSMEMBRANE FAMILY MEMBER 1"/>
    <property type="match status" value="1"/>
</dbReference>
<comment type="subcellular location">
    <subcellularLocation>
        <location evidence="1">Membrane</location>
        <topology evidence="1">Multi-pass membrane protein</topology>
    </subcellularLocation>
</comment>
<keyword evidence="3 8" id="KW-0812">Transmembrane</keyword>
<protein>
    <submittedName>
        <fullName evidence="9">Uncharacterized protein</fullName>
    </submittedName>
</protein>
<dbReference type="OrthoDB" id="5870790at2759"/>
<keyword evidence="5 8" id="KW-1133">Transmembrane helix</keyword>
<dbReference type="GO" id="GO:0005764">
    <property type="term" value="C:lysosome"/>
    <property type="evidence" value="ECO:0007669"/>
    <property type="project" value="TreeGrafter"/>
</dbReference>
<dbReference type="AlphaFoldDB" id="G0P9Y4"/>
<feature type="transmembrane region" description="Helical" evidence="8">
    <location>
        <begin position="129"/>
        <end position="149"/>
    </location>
</feature>
<evidence type="ECO:0000256" key="4">
    <source>
        <dbReference type="ARBA" id="ARBA00022729"/>
    </source>
</evidence>
<dbReference type="InterPro" id="IPR025958">
    <property type="entry name" value="SID1_TM_fam"/>
</dbReference>
<reference evidence="10" key="1">
    <citation type="submission" date="2011-07" db="EMBL/GenBank/DDBJ databases">
        <authorList>
            <consortium name="Caenorhabditis brenneri Sequencing and Analysis Consortium"/>
            <person name="Wilson R.K."/>
        </authorList>
    </citation>
    <scope>NUCLEOTIDE SEQUENCE [LARGE SCALE GENOMIC DNA]</scope>
    <source>
        <strain evidence="10">PB2801</strain>
    </source>
</reference>
<feature type="transmembrane region" description="Helical" evidence="8">
    <location>
        <begin position="51"/>
        <end position="73"/>
    </location>
</feature>
<sequence length="299" mass="34561">MAVSVEPDDSNCVFINNRNTTLTIVENDNMNNSNRVKAFTLSVNPVSGVDVISFVPIFIYIASMGMVLLITYLNYRWYDSCENNEPNIFEGTDTEGNVMVDKIKLFQSPHMIVSHHHYQKQRLVKNIKYFKFLFFQIFGSILPALTILFQNRPGPHNLDTCYLNYLCAQDVLSFYSFNAMSSSSSMAVIGILNLIIVFREKIFRYQVPRYPKTHGIQNRDAPKVVFCLGLIAMGIPRMIIYNCQDKSTEHFYVYATAWVNYSVIFWVYSRRHGVRKWQQFFIISVSSTFGIFTLAETVL</sequence>
<keyword evidence="4" id="KW-0732">Signal</keyword>
<gene>
    <name evidence="9" type="ORF">CAEBREN_12311</name>
</gene>
<feature type="transmembrane region" description="Helical" evidence="8">
    <location>
        <begin position="251"/>
        <end position="268"/>
    </location>
</feature>
<evidence type="ECO:0000256" key="2">
    <source>
        <dbReference type="ARBA" id="ARBA00006618"/>
    </source>
</evidence>
<comment type="similarity">
    <text evidence="2">Belongs to the SID1 family.</text>
</comment>
<feature type="transmembrane region" description="Helical" evidence="8">
    <location>
        <begin position="280"/>
        <end position="298"/>
    </location>
</feature>
<feature type="transmembrane region" description="Helical" evidence="8">
    <location>
        <begin position="220"/>
        <end position="239"/>
    </location>
</feature>
<dbReference type="InParanoid" id="G0P9Y4"/>
<evidence type="ECO:0000256" key="3">
    <source>
        <dbReference type="ARBA" id="ARBA00022692"/>
    </source>
</evidence>
<proteinExistence type="inferred from homology"/>
<keyword evidence="10" id="KW-1185">Reference proteome</keyword>
<keyword evidence="7" id="KW-0325">Glycoprotein</keyword>
<dbReference type="Pfam" id="PF13965">
    <property type="entry name" value="SID-1_RNA_chan"/>
    <property type="match status" value="1"/>
</dbReference>
<evidence type="ECO:0000256" key="7">
    <source>
        <dbReference type="ARBA" id="ARBA00023180"/>
    </source>
</evidence>
<dbReference type="STRING" id="135651.G0P9Y4"/>
<keyword evidence="6 8" id="KW-0472">Membrane</keyword>
<evidence type="ECO:0000256" key="6">
    <source>
        <dbReference type="ARBA" id="ARBA00023136"/>
    </source>
</evidence>